<dbReference type="InterPro" id="IPR011663">
    <property type="entry name" value="UTRA"/>
</dbReference>
<dbReference type="InterPro" id="IPR036388">
    <property type="entry name" value="WH-like_DNA-bd_sf"/>
</dbReference>
<dbReference type="Gene3D" id="1.10.10.10">
    <property type="entry name" value="Winged helix-like DNA-binding domain superfamily/Winged helix DNA-binding domain"/>
    <property type="match status" value="1"/>
</dbReference>
<dbReference type="Proteomes" id="UP001332931">
    <property type="component" value="Unassembled WGS sequence"/>
</dbReference>
<comment type="caution">
    <text evidence="5">The sequence shown here is derived from an EMBL/GenBank/DDBJ whole genome shotgun (WGS) entry which is preliminary data.</text>
</comment>
<keyword evidence="1" id="KW-0805">Transcription regulation</keyword>
<dbReference type="EMBL" id="JAZGJQ010000007">
    <property type="protein sequence ID" value="MEE6147724.1"/>
    <property type="molecule type" value="Genomic_DNA"/>
</dbReference>
<dbReference type="PRINTS" id="PR00035">
    <property type="entry name" value="HTHGNTR"/>
</dbReference>
<organism evidence="5 6">
    <name type="scientific">Olsenella absiana</name>
    <dbReference type="NCBI Taxonomy" id="3115222"/>
    <lineage>
        <taxon>Bacteria</taxon>
        <taxon>Bacillati</taxon>
        <taxon>Actinomycetota</taxon>
        <taxon>Coriobacteriia</taxon>
        <taxon>Coriobacteriales</taxon>
        <taxon>Atopobiaceae</taxon>
        <taxon>Olsenella</taxon>
    </lineage>
</organism>
<dbReference type="Pfam" id="PF07702">
    <property type="entry name" value="UTRA"/>
    <property type="match status" value="1"/>
</dbReference>
<sequence>MPKAMFEGIYLDLKEKIQQGVYAYQSFLPSENELVGVYSCSRNTVRRALQMLADEGLVQPLHGKGVRVIWRATSRDVIGSLDGLQSFSEYAAQNGLAPSTTVREFEHLTCGRGLAEYTGFEEGAELVRIVRVRSLDGFACQIDRDYLLASAVPGITPAIAEDSIYRYLEQVLKMRILTSKRQITVELASDSDRECLRLDPYNCVAVIESQSFNSDGIMFEFTQVRSHPDTFRYSAVSRR</sequence>
<dbReference type="InterPro" id="IPR000524">
    <property type="entry name" value="Tscrpt_reg_HTH_GntR"/>
</dbReference>
<dbReference type="InterPro" id="IPR050679">
    <property type="entry name" value="Bact_HTH_transcr_reg"/>
</dbReference>
<dbReference type="SUPFAM" id="SSF64288">
    <property type="entry name" value="Chorismate lyase-like"/>
    <property type="match status" value="1"/>
</dbReference>
<dbReference type="PANTHER" id="PTHR44846">
    <property type="entry name" value="MANNOSYL-D-GLYCERATE TRANSPORT/METABOLISM SYSTEM REPRESSOR MNGR-RELATED"/>
    <property type="match status" value="1"/>
</dbReference>
<evidence type="ECO:0000313" key="5">
    <source>
        <dbReference type="EMBL" id="MEE6147724.1"/>
    </source>
</evidence>
<gene>
    <name evidence="5" type="ORF">VXJ25_06990</name>
</gene>
<dbReference type="CDD" id="cd07377">
    <property type="entry name" value="WHTH_GntR"/>
    <property type="match status" value="1"/>
</dbReference>
<proteinExistence type="predicted"/>
<reference evidence="5 6" key="1">
    <citation type="submission" date="2024-01" db="EMBL/GenBank/DDBJ databases">
        <title>Description of Olsenella sp. nov., isolated from pig feces.</title>
        <authorList>
            <person name="Chang Y.-H."/>
        </authorList>
    </citation>
    <scope>NUCLEOTIDE SEQUENCE [LARGE SCALE GENOMIC DNA]</scope>
    <source>
        <strain evidence="5 6">YH-ols2223</strain>
    </source>
</reference>
<accession>A0ABU7RAU9</accession>
<keyword evidence="3" id="KW-0804">Transcription</keyword>
<dbReference type="SMART" id="SM00866">
    <property type="entry name" value="UTRA"/>
    <property type="match status" value="1"/>
</dbReference>
<evidence type="ECO:0000259" key="4">
    <source>
        <dbReference type="PROSITE" id="PS50949"/>
    </source>
</evidence>
<evidence type="ECO:0000313" key="6">
    <source>
        <dbReference type="Proteomes" id="UP001332931"/>
    </source>
</evidence>
<dbReference type="Gene3D" id="3.40.1410.10">
    <property type="entry name" value="Chorismate lyase-like"/>
    <property type="match status" value="1"/>
</dbReference>
<evidence type="ECO:0000256" key="1">
    <source>
        <dbReference type="ARBA" id="ARBA00023015"/>
    </source>
</evidence>
<evidence type="ECO:0000256" key="3">
    <source>
        <dbReference type="ARBA" id="ARBA00023163"/>
    </source>
</evidence>
<dbReference type="Pfam" id="PF00392">
    <property type="entry name" value="GntR"/>
    <property type="match status" value="1"/>
</dbReference>
<name>A0ABU7RAU9_9ACTN</name>
<feature type="domain" description="HTH gntR-type" evidence="4">
    <location>
        <begin position="3"/>
        <end position="71"/>
    </location>
</feature>
<dbReference type="RefSeq" id="WP_330958492.1">
    <property type="nucleotide sequence ID" value="NZ_JAZGJQ010000007.1"/>
</dbReference>
<evidence type="ECO:0000256" key="2">
    <source>
        <dbReference type="ARBA" id="ARBA00023125"/>
    </source>
</evidence>
<dbReference type="PANTHER" id="PTHR44846:SF12">
    <property type="entry name" value="HTH-TYPE TRANSCRIPTIONAL REGULATOR TRER"/>
    <property type="match status" value="1"/>
</dbReference>
<dbReference type="SMART" id="SM00345">
    <property type="entry name" value="HTH_GNTR"/>
    <property type="match status" value="1"/>
</dbReference>
<keyword evidence="2" id="KW-0238">DNA-binding</keyword>
<dbReference type="SUPFAM" id="SSF46785">
    <property type="entry name" value="Winged helix' DNA-binding domain"/>
    <property type="match status" value="1"/>
</dbReference>
<dbReference type="InterPro" id="IPR036390">
    <property type="entry name" value="WH_DNA-bd_sf"/>
</dbReference>
<dbReference type="InterPro" id="IPR028978">
    <property type="entry name" value="Chorismate_lyase_/UTRA_dom_sf"/>
</dbReference>
<dbReference type="PROSITE" id="PS50949">
    <property type="entry name" value="HTH_GNTR"/>
    <property type="match status" value="1"/>
</dbReference>
<protein>
    <submittedName>
        <fullName evidence="5">UTRA domain-containing protein</fullName>
    </submittedName>
</protein>
<keyword evidence="6" id="KW-1185">Reference proteome</keyword>